<dbReference type="Proteomes" id="UP001595696">
    <property type="component" value="Unassembled WGS sequence"/>
</dbReference>
<name>A0ABV8DQP9_9NOCA</name>
<organism evidence="1 2">
    <name type="scientific">Nocardia jiangsuensis</name>
    <dbReference type="NCBI Taxonomy" id="1691563"/>
    <lineage>
        <taxon>Bacteria</taxon>
        <taxon>Bacillati</taxon>
        <taxon>Actinomycetota</taxon>
        <taxon>Actinomycetes</taxon>
        <taxon>Mycobacteriales</taxon>
        <taxon>Nocardiaceae</taxon>
        <taxon>Nocardia</taxon>
    </lineage>
</organism>
<evidence type="ECO:0000313" key="2">
    <source>
        <dbReference type="Proteomes" id="UP001595696"/>
    </source>
</evidence>
<protein>
    <submittedName>
        <fullName evidence="1">Uncharacterized protein</fullName>
    </submittedName>
</protein>
<dbReference type="RefSeq" id="WP_378612189.1">
    <property type="nucleotide sequence ID" value="NZ_JBHSAX010000009.1"/>
</dbReference>
<sequence>MADEEFRTHLTPDELAALADGAGGDELGAQLGFVVSAYRGGELPGLHPLEIADAATLGFSEFQAAAVLRNPVLLDRLRRLWAAEPPGARIRRIAAGSDERARLHAALLDAALPGSIPAVLRVIPARTDLPMAAAAADEQPAAGPHSQTDTEHRFRITRTPLPEEARLHLVLEFARAADLHVSRLTVGTAPLVRFLVLEQQGALAVGETFLDIGTGWGAIAVGEPTPLHALPEAAAELTHSVAVCSPGIRAVWHRAAVALPTGHWAAAAIAAATP</sequence>
<evidence type="ECO:0000313" key="1">
    <source>
        <dbReference type="EMBL" id="MFC3962415.1"/>
    </source>
</evidence>
<gene>
    <name evidence="1" type="ORF">ACFO0B_10505</name>
</gene>
<accession>A0ABV8DQP9</accession>
<reference evidence="2" key="1">
    <citation type="journal article" date="2019" name="Int. J. Syst. Evol. Microbiol.">
        <title>The Global Catalogue of Microorganisms (GCM) 10K type strain sequencing project: providing services to taxonomists for standard genome sequencing and annotation.</title>
        <authorList>
            <consortium name="The Broad Institute Genomics Platform"/>
            <consortium name="The Broad Institute Genome Sequencing Center for Infectious Disease"/>
            <person name="Wu L."/>
            <person name="Ma J."/>
        </authorList>
    </citation>
    <scope>NUCLEOTIDE SEQUENCE [LARGE SCALE GENOMIC DNA]</scope>
    <source>
        <strain evidence="2">CGMCC 4.7330</strain>
    </source>
</reference>
<keyword evidence="2" id="KW-1185">Reference proteome</keyword>
<dbReference type="EMBL" id="JBHSAX010000009">
    <property type="protein sequence ID" value="MFC3962415.1"/>
    <property type="molecule type" value="Genomic_DNA"/>
</dbReference>
<proteinExistence type="predicted"/>
<comment type="caution">
    <text evidence="1">The sequence shown here is derived from an EMBL/GenBank/DDBJ whole genome shotgun (WGS) entry which is preliminary data.</text>
</comment>